<feature type="transmembrane region" description="Helical" evidence="1">
    <location>
        <begin position="470"/>
        <end position="491"/>
    </location>
</feature>
<dbReference type="STRING" id="487316.BEN76_03225"/>
<feature type="transmembrane region" description="Helical" evidence="1">
    <location>
        <begin position="409"/>
        <end position="428"/>
    </location>
</feature>
<keyword evidence="1" id="KW-0472">Membrane</keyword>
<feature type="transmembrane region" description="Helical" evidence="1">
    <location>
        <begin position="337"/>
        <end position="359"/>
    </location>
</feature>
<organism evidence="2 3">
    <name type="scientific">Acinetobacter soli</name>
    <dbReference type="NCBI Taxonomy" id="487316"/>
    <lineage>
        <taxon>Bacteria</taxon>
        <taxon>Pseudomonadati</taxon>
        <taxon>Pseudomonadota</taxon>
        <taxon>Gammaproteobacteria</taxon>
        <taxon>Moraxellales</taxon>
        <taxon>Moraxellaceae</taxon>
        <taxon>Acinetobacter</taxon>
    </lineage>
</organism>
<accession>A0A1P8EFU9</accession>
<protein>
    <submittedName>
        <fullName evidence="2">Peptidase</fullName>
    </submittedName>
</protein>
<evidence type="ECO:0000313" key="3">
    <source>
        <dbReference type="Proteomes" id="UP000185674"/>
    </source>
</evidence>
<keyword evidence="1" id="KW-1133">Transmembrane helix</keyword>
<feature type="transmembrane region" description="Helical" evidence="1">
    <location>
        <begin position="440"/>
        <end position="458"/>
    </location>
</feature>
<feature type="transmembrane region" description="Helical" evidence="1">
    <location>
        <begin position="12"/>
        <end position="36"/>
    </location>
</feature>
<feature type="transmembrane region" description="Helical" evidence="1">
    <location>
        <begin position="380"/>
        <end position="397"/>
    </location>
</feature>
<dbReference type="InterPro" id="IPR005625">
    <property type="entry name" value="PepSY-ass_TM"/>
</dbReference>
<dbReference type="Proteomes" id="UP000185674">
    <property type="component" value="Chromosome"/>
</dbReference>
<dbReference type="eggNOG" id="COG3182">
    <property type="taxonomic scope" value="Bacteria"/>
</dbReference>
<dbReference type="AlphaFoldDB" id="A0A1P8EFU9"/>
<dbReference type="PANTHER" id="PTHR34219:SF4">
    <property type="entry name" value="PEPSY DOMAIN-CONTAINING PROTEIN"/>
    <property type="match status" value="1"/>
</dbReference>
<dbReference type="EMBL" id="CP016896">
    <property type="protein sequence ID" value="APV35080.1"/>
    <property type="molecule type" value="Genomic_DNA"/>
</dbReference>
<gene>
    <name evidence="2" type="ORF">BEN76_03225</name>
</gene>
<dbReference type="RefSeq" id="WP_076032238.1">
    <property type="nucleotide sequence ID" value="NZ_CP016896.1"/>
</dbReference>
<dbReference type="KEGG" id="asol:BEN76_03225"/>
<dbReference type="PANTHER" id="PTHR34219">
    <property type="entry name" value="IRON-REGULATED INNER MEMBRANE PROTEIN-RELATED"/>
    <property type="match status" value="1"/>
</dbReference>
<feature type="transmembrane region" description="Helical" evidence="1">
    <location>
        <begin position="179"/>
        <end position="210"/>
    </location>
</feature>
<sequence>MQKNIRQSMAWLHSWTGLLLGWLLFAIFLMGSMSYYRHEITMWMQPELAQYDVAQETALKTAYQYLNVHAHDAKSWYIGVASEKSPVNNVYWQKADGGFERKTLNPATGQELQLSATKGGDFFYEFHFQLFGVPYLVGRIIVCIAAFIMLIALVSGIITHKKIFTDFFTLRTFKSQRSWLDFHNVSSVLALPFFLTITFTGLAIFFYIYLPWGMQKLYSDDPFQYFKEIRAKATEQTVVPSTRQDLPINTLLATVHKEWGNTTFDSVSAQNPNTTHSQITFTQSKDETITQNRPTLTLNAQTGEVIANTRNDSAIATLSFGVYGLHMATFAQPLLRLAFFFSGILGCFMIASGLLLWSLKRQLQNKQQRFHFGHYLVDRLNVASFVGLPIAMLSYLFANRLTDVQASTANYEIISFFTVWLSSFLLALVTPRQLLWKSQLSVFIFCSISLACFNLMYLVQHDYVHHISSYWIFLRIDLMLIVFAGLALFILKNIHPIQTHAHKKLSKKIHSAKNTKNTEVNAS</sequence>
<evidence type="ECO:0000256" key="1">
    <source>
        <dbReference type="SAM" id="Phobius"/>
    </source>
</evidence>
<keyword evidence="1" id="KW-0812">Transmembrane</keyword>
<feature type="transmembrane region" description="Helical" evidence="1">
    <location>
        <begin position="136"/>
        <end position="158"/>
    </location>
</feature>
<name>A0A1P8EFU9_9GAMM</name>
<reference evidence="2 3" key="1">
    <citation type="submission" date="2016-08" db="EMBL/GenBank/DDBJ databases">
        <title>Complete genome sequence of Acinetobacter baylyi strain GFJ2.</title>
        <authorList>
            <person name="Tabata M."/>
            <person name="Kuboki S."/>
            <person name="Gibu N."/>
            <person name="Kinouchi Y."/>
            <person name="Vangnai A."/>
            <person name="Kasai D."/>
            <person name="Fukuda M."/>
        </authorList>
    </citation>
    <scope>NUCLEOTIDE SEQUENCE [LARGE SCALE GENOMIC DNA]</scope>
    <source>
        <strain evidence="2 3">GFJ2</strain>
    </source>
</reference>
<evidence type="ECO:0000313" key="2">
    <source>
        <dbReference type="EMBL" id="APV35080.1"/>
    </source>
</evidence>
<proteinExistence type="predicted"/>
<dbReference type="Pfam" id="PF03929">
    <property type="entry name" value="PepSY_TM"/>
    <property type="match status" value="1"/>
</dbReference>